<dbReference type="EMBL" id="BAABLM010000007">
    <property type="protein sequence ID" value="GAA4682222.1"/>
    <property type="molecule type" value="Genomic_DNA"/>
</dbReference>
<reference evidence="2" key="1">
    <citation type="journal article" date="2019" name="Int. J. Syst. Evol. Microbiol.">
        <title>The Global Catalogue of Microorganisms (GCM) 10K type strain sequencing project: providing services to taxonomists for standard genome sequencing and annotation.</title>
        <authorList>
            <consortium name="The Broad Institute Genomics Platform"/>
            <consortium name="The Broad Institute Genome Sequencing Center for Infectious Disease"/>
            <person name="Wu L."/>
            <person name="Ma J."/>
        </authorList>
    </citation>
    <scope>NUCLEOTIDE SEQUENCE [LARGE SCALE GENOMIC DNA]</scope>
    <source>
        <strain evidence="2">JCM 18956</strain>
    </source>
</reference>
<evidence type="ECO:0000313" key="2">
    <source>
        <dbReference type="Proteomes" id="UP001501295"/>
    </source>
</evidence>
<name>A0ABP8W726_9MICO</name>
<evidence type="ECO:0000313" key="1">
    <source>
        <dbReference type="EMBL" id="GAA4682222.1"/>
    </source>
</evidence>
<proteinExistence type="predicted"/>
<dbReference type="Proteomes" id="UP001501295">
    <property type="component" value="Unassembled WGS sequence"/>
</dbReference>
<gene>
    <name evidence="1" type="ORF">GCM10025780_29510</name>
</gene>
<protein>
    <recommendedName>
        <fullName evidence="3">Toxin-antitoxin system</fullName>
    </recommendedName>
</protein>
<evidence type="ECO:0008006" key="3">
    <source>
        <dbReference type="Google" id="ProtNLM"/>
    </source>
</evidence>
<accession>A0ABP8W726</accession>
<sequence>MLLQGRVSPETRAEVQAAAAESGVSIAYYLEALVSQLIRDNGALPTVARPRPQDMELPIADVA</sequence>
<comment type="caution">
    <text evidence="1">The sequence shown here is derived from an EMBL/GenBank/DDBJ whole genome shotgun (WGS) entry which is preliminary data.</text>
</comment>
<organism evidence="1 2">
    <name type="scientific">Frondihabitans cladoniiphilus</name>
    <dbReference type="NCBI Taxonomy" id="715785"/>
    <lineage>
        <taxon>Bacteria</taxon>
        <taxon>Bacillati</taxon>
        <taxon>Actinomycetota</taxon>
        <taxon>Actinomycetes</taxon>
        <taxon>Micrococcales</taxon>
        <taxon>Microbacteriaceae</taxon>
        <taxon>Frondihabitans</taxon>
    </lineage>
</organism>
<keyword evidence="2" id="KW-1185">Reference proteome</keyword>